<name>A0A2T4DU74_9BACT</name>
<feature type="transmembrane region" description="Helical" evidence="1">
    <location>
        <begin position="152"/>
        <end position="172"/>
    </location>
</feature>
<proteinExistence type="predicted"/>
<reference evidence="2 3" key="1">
    <citation type="submission" date="2018-03" db="EMBL/GenBank/DDBJ databases">
        <title>Cross-interface Injection: A General Nanoliter Liquid Handling Method Applied to Single Cells Genome Amplification Automated Nanoliter Liquid Handling Applied to Single Cell Multiple Displacement Amplification.</title>
        <authorList>
            <person name="Yun J."/>
            <person name="Xu P."/>
            <person name="Xu J."/>
            <person name="Dai X."/>
            <person name="Wang Y."/>
            <person name="Zheng X."/>
            <person name="Cao C."/>
            <person name="Yi Q."/>
            <person name="Zhu Y."/>
            <person name="Wang L."/>
            <person name="Dong Z."/>
            <person name="Huang Y."/>
            <person name="Huang L."/>
            <person name="Du W."/>
        </authorList>
    </citation>
    <scope>NUCLEOTIDE SEQUENCE [LARGE SCALE GENOMIC DNA]</scope>
    <source>
        <strain evidence="2 3">Z-D1-2</strain>
    </source>
</reference>
<dbReference type="EMBL" id="PYVU01000016">
    <property type="protein sequence ID" value="PTB97357.1"/>
    <property type="molecule type" value="Genomic_DNA"/>
</dbReference>
<organism evidence="2 3">
    <name type="scientific">Marivirga lumbricoides</name>
    <dbReference type="NCBI Taxonomy" id="1046115"/>
    <lineage>
        <taxon>Bacteria</taxon>
        <taxon>Pseudomonadati</taxon>
        <taxon>Bacteroidota</taxon>
        <taxon>Cytophagia</taxon>
        <taxon>Cytophagales</taxon>
        <taxon>Marivirgaceae</taxon>
        <taxon>Marivirga</taxon>
    </lineage>
</organism>
<accession>A0A2T4DU74</accession>
<keyword evidence="1" id="KW-1133">Transmembrane helix</keyword>
<gene>
    <name evidence="2" type="ORF">C9994_03215</name>
</gene>
<feature type="transmembrane region" description="Helical" evidence="1">
    <location>
        <begin position="178"/>
        <end position="197"/>
    </location>
</feature>
<dbReference type="AlphaFoldDB" id="A0A2T4DU74"/>
<protein>
    <submittedName>
        <fullName evidence="2">Uncharacterized protein</fullName>
    </submittedName>
</protein>
<keyword evidence="1" id="KW-0812">Transmembrane</keyword>
<keyword evidence="1" id="KW-0472">Membrane</keyword>
<evidence type="ECO:0000313" key="3">
    <source>
        <dbReference type="Proteomes" id="UP000240608"/>
    </source>
</evidence>
<sequence>MEFQLFRRITQRIEIDEISEILRSENIKFKISSPASLLGSSFGEAKHEFFELYIAEKDFASVKSLLEKRAEAIAQTINSNHYLYTFSDDELKDVLNQPEDWNEIDVFLAIKILNERKVEFQNTATFDTAAAVENIKPTSFEIKDSLGYNLRYYSLLITSTCIVVIVILYFIFYDSNLTENNVIIITIVLITINVFYYESKHTCPNCKERHNTELIVKIEQGDRLMPRPYNVLEKFKCNNCGYRWDEFSEERIGD</sequence>
<evidence type="ECO:0000256" key="1">
    <source>
        <dbReference type="SAM" id="Phobius"/>
    </source>
</evidence>
<dbReference type="Proteomes" id="UP000240608">
    <property type="component" value="Unassembled WGS sequence"/>
</dbReference>
<comment type="caution">
    <text evidence="2">The sequence shown here is derived from an EMBL/GenBank/DDBJ whole genome shotgun (WGS) entry which is preliminary data.</text>
</comment>
<evidence type="ECO:0000313" key="2">
    <source>
        <dbReference type="EMBL" id="PTB97357.1"/>
    </source>
</evidence>